<evidence type="ECO:0000313" key="5">
    <source>
        <dbReference type="EMBL" id="QBI20313.1"/>
    </source>
</evidence>
<evidence type="ECO:0000256" key="1">
    <source>
        <dbReference type="ARBA" id="ARBA00022741"/>
    </source>
</evidence>
<dbReference type="SUPFAM" id="SSF52540">
    <property type="entry name" value="P-loop containing nucleoside triphosphate hydrolases"/>
    <property type="match status" value="1"/>
</dbReference>
<dbReference type="KEGG" id="erz:ER308_12555"/>
<dbReference type="Pfam" id="PF13191">
    <property type="entry name" value="AAA_16"/>
    <property type="match status" value="1"/>
</dbReference>
<feature type="domain" description="HTH luxR-type" evidence="4">
    <location>
        <begin position="942"/>
        <end position="1007"/>
    </location>
</feature>
<keyword evidence="6" id="KW-1185">Reference proteome</keyword>
<dbReference type="EMBL" id="CP036402">
    <property type="protein sequence ID" value="QBI20313.1"/>
    <property type="molecule type" value="Genomic_DNA"/>
</dbReference>
<dbReference type="InterPro" id="IPR011990">
    <property type="entry name" value="TPR-like_helical_dom_sf"/>
</dbReference>
<dbReference type="GO" id="GO:0005524">
    <property type="term" value="F:ATP binding"/>
    <property type="evidence" value="ECO:0007669"/>
    <property type="project" value="UniProtKB-KW"/>
</dbReference>
<dbReference type="PRINTS" id="PR00038">
    <property type="entry name" value="HTHLUXR"/>
</dbReference>
<dbReference type="CDD" id="cd06170">
    <property type="entry name" value="LuxR_C_like"/>
    <property type="match status" value="1"/>
</dbReference>
<organism evidence="5 6">
    <name type="scientific">Egibacter rhizosphaerae</name>
    <dbReference type="NCBI Taxonomy" id="1670831"/>
    <lineage>
        <taxon>Bacteria</taxon>
        <taxon>Bacillati</taxon>
        <taxon>Actinomycetota</taxon>
        <taxon>Nitriliruptoria</taxon>
        <taxon>Egibacterales</taxon>
        <taxon>Egibacteraceae</taxon>
        <taxon>Egibacter</taxon>
    </lineage>
</organism>
<dbReference type="Gene3D" id="1.25.40.10">
    <property type="entry name" value="Tetratricopeptide repeat domain"/>
    <property type="match status" value="2"/>
</dbReference>
<dbReference type="AlphaFoldDB" id="A0A411YGI3"/>
<dbReference type="GO" id="GO:0006355">
    <property type="term" value="P:regulation of DNA-templated transcription"/>
    <property type="evidence" value="ECO:0007669"/>
    <property type="project" value="InterPro"/>
</dbReference>
<dbReference type="InterPro" id="IPR027417">
    <property type="entry name" value="P-loop_NTPase"/>
</dbReference>
<protein>
    <submittedName>
        <fullName evidence="5">LuxR family transcriptional regulator</fullName>
    </submittedName>
</protein>
<evidence type="ECO:0000256" key="3">
    <source>
        <dbReference type="SAM" id="MobiDB-lite"/>
    </source>
</evidence>
<dbReference type="PROSITE" id="PS50043">
    <property type="entry name" value="HTH_LUXR_2"/>
    <property type="match status" value="1"/>
</dbReference>
<feature type="region of interest" description="Disordered" evidence="3">
    <location>
        <begin position="730"/>
        <end position="758"/>
    </location>
</feature>
<evidence type="ECO:0000313" key="6">
    <source>
        <dbReference type="Proteomes" id="UP000291469"/>
    </source>
</evidence>
<dbReference type="GO" id="GO:0003677">
    <property type="term" value="F:DNA binding"/>
    <property type="evidence" value="ECO:0007669"/>
    <property type="project" value="InterPro"/>
</dbReference>
<dbReference type="Gene3D" id="1.10.10.10">
    <property type="entry name" value="Winged helix-like DNA-binding domain superfamily/Winged helix DNA-binding domain"/>
    <property type="match status" value="1"/>
</dbReference>
<reference evidence="5 6" key="1">
    <citation type="submission" date="2019-01" db="EMBL/GenBank/DDBJ databases">
        <title>Egibacter rhizosphaerae EGI 80759T.</title>
        <authorList>
            <person name="Chen D.-D."/>
            <person name="Tian Y."/>
            <person name="Jiao J.-Y."/>
            <person name="Zhang X.-T."/>
            <person name="Zhang Y.-G."/>
            <person name="Zhang Y."/>
            <person name="Xiao M."/>
            <person name="Shu W.-S."/>
            <person name="Li W.-J."/>
        </authorList>
    </citation>
    <scope>NUCLEOTIDE SEQUENCE [LARGE SCALE GENOMIC DNA]</scope>
    <source>
        <strain evidence="5 6">EGI 80759</strain>
    </source>
</reference>
<dbReference type="SUPFAM" id="SSF46894">
    <property type="entry name" value="C-terminal effector domain of the bipartite response regulators"/>
    <property type="match status" value="1"/>
</dbReference>
<evidence type="ECO:0000256" key="2">
    <source>
        <dbReference type="ARBA" id="ARBA00022840"/>
    </source>
</evidence>
<dbReference type="InterPro" id="IPR016032">
    <property type="entry name" value="Sig_transdc_resp-reg_C-effctor"/>
</dbReference>
<proteinExistence type="predicted"/>
<dbReference type="PANTHER" id="PTHR16305:SF35">
    <property type="entry name" value="TRANSCRIPTIONAL ACTIVATOR DOMAIN"/>
    <property type="match status" value="1"/>
</dbReference>
<dbReference type="SMART" id="SM00421">
    <property type="entry name" value="HTH_LUXR"/>
    <property type="match status" value="1"/>
</dbReference>
<sequence>MVDDRSSGQRPQPAQEPGRSRTIPAMLHGRAGLSPIMVGREAELAALRALLGRVPGDDGLPPVAVVGGEAGVGKTRLLRELCETTDARVLAAQAQEGDAARPFALLRAVLASTVAAWEAFPDELRAREHAIRHVLHPLLSLAPHHAGDHAAEAPDEQHSAEEFALAAAALLQHAVGEGPAVVVLEDLHWADAESIALWERLTVSPGLPALLVATFRPEHVDRRHALARALPEIERQRSVAHVPVDRLTPEALTELLAAVYGKPATATTVQTLHARTLGNAFFVEELIAGSGTGDPDDLPGAELPWNAAEAVLRRVDELDAETRAVLDAAAVLGPRVDFELLAAVIGVGERDLLAHLHELERRGLVTEGAADVFGFRHALAREAISSQLFDRERRRLHDAALAALEDGGSDDYVALAQHAAAAGRRDALARFAGQGARRLLAEGASGEALRLAELALADPDELASDREASLREHAAQAAWRVGALEVAGHHAEVWRARAAEQGDLAGEARALRQLASVRWFEADTQAHWEALEAALEVARQLGDHPEHAWCLAYRSQRHGLTGEGEEAVRWADAALELAERIGSEEIVPFTLVNKGIVLTDTPGREEEGLDLLDRARREAQRLDQPHALIRACHNALVCLLHEMPGRLDEARRVLALNVDATRRYGHDIFAFDLVDQESQLAAVEGDLDQAERVVSGRPTRYPVLTAQNRAVLAAERGEAEPARSTFSAALEADGPGVGDRGDGSGPSPPIGRDGTARGGSPVVTGFLGAVAAHLLDDPELARRSVARVLAHVSERPPGNRGFAGHLCDTILNVARFDEVGDDQLEELHRAALAEHQTNRLPEVARLADAEAALAERRGDHATAVVRARDALARSDLPLAVTWYAEARARLARALAALGEREQAQAEAQAALAHLERWPGVRRERIAALARRLGAASPHEGRGTDEGAGLTAREREVLRLIAQGHSNREIAERLFIARKTAAVHVSNILRKTGTASRTEAAAWAHAHRLTEPSEPAG</sequence>
<dbReference type="Proteomes" id="UP000291469">
    <property type="component" value="Chromosome"/>
</dbReference>
<keyword evidence="1" id="KW-0547">Nucleotide-binding</keyword>
<dbReference type="OrthoDB" id="5476461at2"/>
<dbReference type="GO" id="GO:0005737">
    <property type="term" value="C:cytoplasm"/>
    <property type="evidence" value="ECO:0007669"/>
    <property type="project" value="TreeGrafter"/>
</dbReference>
<evidence type="ECO:0000259" key="4">
    <source>
        <dbReference type="PROSITE" id="PS50043"/>
    </source>
</evidence>
<name>A0A411YGI3_9ACTN</name>
<dbReference type="InterPro" id="IPR036388">
    <property type="entry name" value="WH-like_DNA-bd_sf"/>
</dbReference>
<dbReference type="GO" id="GO:0004016">
    <property type="term" value="F:adenylate cyclase activity"/>
    <property type="evidence" value="ECO:0007669"/>
    <property type="project" value="TreeGrafter"/>
</dbReference>
<dbReference type="Pfam" id="PF00196">
    <property type="entry name" value="GerE"/>
    <property type="match status" value="1"/>
</dbReference>
<dbReference type="InterPro" id="IPR041664">
    <property type="entry name" value="AAA_16"/>
</dbReference>
<dbReference type="SUPFAM" id="SSF48452">
    <property type="entry name" value="TPR-like"/>
    <property type="match status" value="2"/>
</dbReference>
<accession>A0A411YGI3</accession>
<feature type="region of interest" description="Disordered" evidence="3">
    <location>
        <begin position="1"/>
        <end position="24"/>
    </location>
</feature>
<keyword evidence="2" id="KW-0067">ATP-binding</keyword>
<dbReference type="PANTHER" id="PTHR16305">
    <property type="entry name" value="TESTICULAR SOLUBLE ADENYLYL CYCLASE"/>
    <property type="match status" value="1"/>
</dbReference>
<dbReference type="InterPro" id="IPR000792">
    <property type="entry name" value="Tscrpt_reg_LuxR_C"/>
</dbReference>
<gene>
    <name evidence="5" type="ORF">ER308_12555</name>
</gene>